<accession>A0ABS2L7P7</accession>
<dbReference type="InterPro" id="IPR003812">
    <property type="entry name" value="Fido"/>
</dbReference>
<sequence>MAILFADAFSSASARARRIASGNIVPVARGVWTDEIRDSLEKVVERHWREIVGRMLPTAVIADRSAFDLRPIAGRLFVSHPSRSPLVLPGLTVYPDGRTENRRSDDVPLDRSGQLFGSSRTRALIDNAEQRGRPAAINRRLTMDELHDKVAQIVTTSTPRQIDNMLDEISRDANTIAVAAIRRYVDAARGLGPTVATGSRALSAAQRGESFDSARVALFRQVAADLQRMPLVQRFVDDVARSSYVPFYEAYFSNYIEGSTLTVDEAKRVVFDDADVGKPEDAHDIRSTWEIVSSHAEMSQEFTIADEFMDALRDRHRVMMAAHPDKLPGQWKVQANQAGMTRFVEPAQVPGTLRAGWEEGQALTDPFQRAAYVMFMVSEVHPFVDGNGRSARVAMNGELVPHNMHRIIIPTVLRNEYLSGLTRATAGNGVETLYRVLERAQHWVATGEFSSLESADRYLRATNAIVDSGVAAIEGIHLRILRVGEVWELPDPPFPGPPLASGDQPSFLDVAAKVAAAAE</sequence>
<comment type="caution">
    <text evidence="2">The sequence shown here is derived from an EMBL/GenBank/DDBJ whole genome shotgun (WGS) entry which is preliminary data.</text>
</comment>
<dbReference type="Proteomes" id="UP000776164">
    <property type="component" value="Unassembled WGS sequence"/>
</dbReference>
<dbReference type="PANTHER" id="PTHR13504:SF38">
    <property type="entry name" value="FIDO DOMAIN-CONTAINING PROTEIN"/>
    <property type="match status" value="1"/>
</dbReference>
<feature type="domain" description="Fido" evidence="1">
    <location>
        <begin position="307"/>
        <end position="439"/>
    </location>
</feature>
<evidence type="ECO:0000313" key="2">
    <source>
        <dbReference type="EMBL" id="MBM7473123.1"/>
    </source>
</evidence>
<dbReference type="PANTHER" id="PTHR13504">
    <property type="entry name" value="FIDO DOMAIN-CONTAINING PROTEIN DDB_G0283145"/>
    <property type="match status" value="1"/>
</dbReference>
<evidence type="ECO:0000313" key="3">
    <source>
        <dbReference type="Proteomes" id="UP000776164"/>
    </source>
</evidence>
<dbReference type="PROSITE" id="PS51459">
    <property type="entry name" value="FIDO"/>
    <property type="match status" value="1"/>
</dbReference>
<evidence type="ECO:0000259" key="1">
    <source>
        <dbReference type="PROSITE" id="PS51459"/>
    </source>
</evidence>
<dbReference type="SUPFAM" id="SSF140931">
    <property type="entry name" value="Fic-like"/>
    <property type="match status" value="1"/>
</dbReference>
<proteinExistence type="predicted"/>
<gene>
    <name evidence="2" type="ORF">JOE66_002757</name>
</gene>
<reference evidence="2 3" key="1">
    <citation type="submission" date="2021-01" db="EMBL/GenBank/DDBJ databases">
        <title>Sequencing the genomes of 1000 actinobacteria strains.</title>
        <authorList>
            <person name="Klenk H.-P."/>
        </authorList>
    </citation>
    <scope>NUCLEOTIDE SEQUENCE [LARGE SCALE GENOMIC DNA]</scope>
    <source>
        <strain evidence="2 3">DSM 13057</strain>
    </source>
</reference>
<protein>
    <recommendedName>
        <fullName evidence="1">Fido domain-containing protein</fullName>
    </recommendedName>
</protein>
<name>A0ABS2L7P7_9MICO</name>
<dbReference type="InterPro" id="IPR036597">
    <property type="entry name" value="Fido-like_dom_sf"/>
</dbReference>
<keyword evidence="3" id="KW-1185">Reference proteome</keyword>
<organism evidence="2 3">
    <name type="scientific">Subtercola frigoramans</name>
    <dbReference type="NCBI Taxonomy" id="120298"/>
    <lineage>
        <taxon>Bacteria</taxon>
        <taxon>Bacillati</taxon>
        <taxon>Actinomycetota</taxon>
        <taxon>Actinomycetes</taxon>
        <taxon>Micrococcales</taxon>
        <taxon>Microbacteriaceae</taxon>
        <taxon>Subtercola</taxon>
    </lineage>
</organism>
<dbReference type="Gene3D" id="1.10.3290.10">
    <property type="entry name" value="Fido-like domain"/>
    <property type="match status" value="1"/>
</dbReference>
<dbReference type="EMBL" id="JAFBBU010000001">
    <property type="protein sequence ID" value="MBM7473123.1"/>
    <property type="molecule type" value="Genomic_DNA"/>
</dbReference>
<dbReference type="InterPro" id="IPR040198">
    <property type="entry name" value="Fido_containing"/>
</dbReference>
<dbReference type="Pfam" id="PF02661">
    <property type="entry name" value="Fic"/>
    <property type="match status" value="1"/>
</dbReference>
<dbReference type="RefSeq" id="WP_205110340.1">
    <property type="nucleotide sequence ID" value="NZ_JAFBBU010000001.1"/>
</dbReference>